<proteinExistence type="predicted"/>
<accession>A0A6J6W7M8</accession>
<organism evidence="1">
    <name type="scientific">freshwater metagenome</name>
    <dbReference type="NCBI Taxonomy" id="449393"/>
    <lineage>
        <taxon>unclassified sequences</taxon>
        <taxon>metagenomes</taxon>
        <taxon>ecological metagenomes</taxon>
    </lineage>
</organism>
<protein>
    <submittedName>
        <fullName evidence="1">Unannotated protein</fullName>
    </submittedName>
</protein>
<evidence type="ECO:0000313" key="1">
    <source>
        <dbReference type="EMBL" id="CAB4779819.1"/>
    </source>
</evidence>
<reference evidence="1" key="1">
    <citation type="submission" date="2020-05" db="EMBL/GenBank/DDBJ databases">
        <authorList>
            <person name="Chiriac C."/>
            <person name="Salcher M."/>
            <person name="Ghai R."/>
            <person name="Kavagutti S V."/>
        </authorList>
    </citation>
    <scope>NUCLEOTIDE SEQUENCE</scope>
</reference>
<gene>
    <name evidence="1" type="ORF">UFOPK2958_00452</name>
</gene>
<dbReference type="EMBL" id="CAFAAB010000036">
    <property type="protein sequence ID" value="CAB4779819.1"/>
    <property type="molecule type" value="Genomic_DNA"/>
</dbReference>
<dbReference type="AlphaFoldDB" id="A0A6J6W7M8"/>
<sequence>MDVADPYYGRDEDFDDCLARLREVTPLVVREVQLRLTDPAV</sequence>
<name>A0A6J6W7M8_9ZZZZ</name>